<dbReference type="Gene3D" id="3.40.50.150">
    <property type="entry name" value="Vaccinia Virus protein VP39"/>
    <property type="match status" value="1"/>
</dbReference>
<protein>
    <recommendedName>
        <fullName evidence="2">site-specific DNA-methyltransferase (adenine-specific)</fullName>
        <ecNumber evidence="2">2.1.1.72</ecNumber>
    </recommendedName>
</protein>
<keyword evidence="4 8" id="KW-0808">Transferase</keyword>
<comment type="catalytic activity">
    <reaction evidence="6">
        <text>a 2'-deoxyadenosine in DNA + S-adenosyl-L-methionine = an N(6)-methyl-2'-deoxyadenosine in DNA + S-adenosyl-L-homocysteine + H(+)</text>
        <dbReference type="Rhea" id="RHEA:15197"/>
        <dbReference type="Rhea" id="RHEA-COMP:12418"/>
        <dbReference type="Rhea" id="RHEA-COMP:12419"/>
        <dbReference type="ChEBI" id="CHEBI:15378"/>
        <dbReference type="ChEBI" id="CHEBI:57856"/>
        <dbReference type="ChEBI" id="CHEBI:59789"/>
        <dbReference type="ChEBI" id="CHEBI:90615"/>
        <dbReference type="ChEBI" id="CHEBI:90616"/>
        <dbReference type="EC" id="2.1.1.72"/>
    </reaction>
</comment>
<dbReference type="SUPFAM" id="SSF53335">
    <property type="entry name" value="S-adenosyl-L-methionine-dependent methyltransferases"/>
    <property type="match status" value="1"/>
</dbReference>
<keyword evidence="9" id="KW-1185">Reference proteome</keyword>
<dbReference type="GO" id="GO:0032259">
    <property type="term" value="P:methylation"/>
    <property type="evidence" value="ECO:0007669"/>
    <property type="project" value="UniProtKB-KW"/>
</dbReference>
<evidence type="ECO:0000256" key="1">
    <source>
        <dbReference type="ARBA" id="ARBA00006594"/>
    </source>
</evidence>
<evidence type="ECO:0000313" key="9">
    <source>
        <dbReference type="Proteomes" id="UP000271003"/>
    </source>
</evidence>
<dbReference type="PROSITE" id="PS00092">
    <property type="entry name" value="N6_MTASE"/>
    <property type="match status" value="1"/>
</dbReference>
<dbReference type="PANTHER" id="PTHR33841">
    <property type="entry name" value="DNA METHYLTRANSFERASE YEEA-RELATED"/>
    <property type="match status" value="1"/>
</dbReference>
<dbReference type="InterPro" id="IPR050953">
    <property type="entry name" value="N4_N6_ade-DNA_methylase"/>
</dbReference>
<evidence type="ECO:0000256" key="4">
    <source>
        <dbReference type="ARBA" id="ARBA00022679"/>
    </source>
</evidence>
<dbReference type="InterPro" id="IPR029063">
    <property type="entry name" value="SAM-dependent_MTases_sf"/>
</dbReference>
<proteinExistence type="inferred from homology"/>
<dbReference type="InterPro" id="IPR002052">
    <property type="entry name" value="DNA_methylase_N6_adenine_CS"/>
</dbReference>
<accession>A0A2Z6IB28</accession>
<dbReference type="REBASE" id="258067">
    <property type="entry name" value="M.SspBBH3ORF13430P"/>
</dbReference>
<evidence type="ECO:0000256" key="3">
    <source>
        <dbReference type="ARBA" id="ARBA00022603"/>
    </source>
</evidence>
<evidence type="ECO:0000256" key="6">
    <source>
        <dbReference type="ARBA" id="ARBA00047942"/>
    </source>
</evidence>
<evidence type="ECO:0000256" key="2">
    <source>
        <dbReference type="ARBA" id="ARBA00011900"/>
    </source>
</evidence>
<evidence type="ECO:0000259" key="7">
    <source>
        <dbReference type="Pfam" id="PF07669"/>
    </source>
</evidence>
<dbReference type="PRINTS" id="PR00507">
    <property type="entry name" value="N12N6MTFRASE"/>
</dbReference>
<dbReference type="AlphaFoldDB" id="A0A2Z6IB28"/>
<dbReference type="CDD" id="cd02440">
    <property type="entry name" value="AdoMet_MTases"/>
    <property type="match status" value="1"/>
</dbReference>
<dbReference type="GO" id="GO:0003676">
    <property type="term" value="F:nucleic acid binding"/>
    <property type="evidence" value="ECO:0007669"/>
    <property type="project" value="InterPro"/>
</dbReference>
<dbReference type="GO" id="GO:0009007">
    <property type="term" value="F:site-specific DNA-methyltransferase (adenine-specific) activity"/>
    <property type="evidence" value="ECO:0007669"/>
    <property type="project" value="UniProtKB-EC"/>
</dbReference>
<name>A0A2Z6IB28_9BURK</name>
<dbReference type="GO" id="GO:0006304">
    <property type="term" value="P:DNA modification"/>
    <property type="evidence" value="ECO:0007669"/>
    <property type="project" value="InterPro"/>
</dbReference>
<dbReference type="PANTHER" id="PTHR33841:SF5">
    <property type="entry name" value="DNA METHYLASE (MODIFICATION METHYLASE) (METHYLTRANSFERASE)-RELATED"/>
    <property type="match status" value="1"/>
</dbReference>
<keyword evidence="5" id="KW-0949">S-adenosyl-L-methionine</keyword>
<dbReference type="Proteomes" id="UP000271003">
    <property type="component" value="Chromosome"/>
</dbReference>
<dbReference type="Pfam" id="PF07669">
    <property type="entry name" value="Eco57I"/>
    <property type="match status" value="1"/>
</dbReference>
<reference evidence="8 9" key="1">
    <citation type="journal article" date="2018" name="Int. J. Syst. Evol. Microbiol.">
        <title>Mesosutterella multiformis gen. nov., sp. nov., a member of the family Sutterellaceae and Sutterella megalosphaeroides sp. nov., isolated from human faeces.</title>
        <authorList>
            <person name="Sakamoto M."/>
            <person name="Ikeyama N."/>
            <person name="Kunihiro T."/>
            <person name="Iino T."/>
            <person name="Yuki M."/>
            <person name="Ohkuma M."/>
        </authorList>
    </citation>
    <scope>NUCLEOTIDE SEQUENCE [LARGE SCALE GENOMIC DNA]</scope>
    <source>
        <strain evidence="8 9">6FBBBH3</strain>
    </source>
</reference>
<sequence length="513" mass="58304">MVGYRSGTGLVQKKIVEPSCGCGAFLTVIAERLADEVAATGDWDRICTSVLGLDIDAEALERCEAEVARTLAARGCPEEEAREIARGWLRRADFLLDPMPECDFVVGNPPYVRATEIDREKRALYCSALPSMTSGCDLYVGFFDRGLDILRPEGRLGFVCADRWLQNAYGRKLRRRVGSSCNLEALVRMHGVDAFEDDVDAYPAITLIRKEAAHGPIRFINCVSDFAKVDAERDTRAVLDWLADPSGNMKGERFEAFEITRPEGDDVYPLGSSELVEFVTKARAALPDPEEAGIRLGIGVATGCDEIFLTDDEHLVEPERMLPLFFMRDYRRGRLNRERWLVNPWTTDGRLVELEHYPKLKAYLEAHRERLGMRHVAKKNPAAWYRTIDKLTPGLVERDLLFMPDMAAEPDPVLSRGKYPHHNTYWIASDTWDLRVLGGFLMADTTRRFIDALGVKMRGGTLRFQAQYLRLLRLPRYESLDETVRDGLRRAFDEKNRDAATYFAEMAYEEVLR</sequence>
<evidence type="ECO:0000256" key="5">
    <source>
        <dbReference type="ARBA" id="ARBA00022691"/>
    </source>
</evidence>
<dbReference type="EC" id="2.1.1.72" evidence="2"/>
<dbReference type="KEGG" id="sutt:SUTMEG_13430"/>
<dbReference type="InterPro" id="IPR011639">
    <property type="entry name" value="MethylTrfase_TaqI-like_dom"/>
</dbReference>
<organism evidence="8 9">
    <name type="scientific">Sutterella megalosphaeroides</name>
    <dbReference type="NCBI Taxonomy" id="2494234"/>
    <lineage>
        <taxon>Bacteria</taxon>
        <taxon>Pseudomonadati</taxon>
        <taxon>Pseudomonadota</taxon>
        <taxon>Betaproteobacteria</taxon>
        <taxon>Burkholderiales</taxon>
        <taxon>Sutterellaceae</taxon>
        <taxon>Sutterella</taxon>
    </lineage>
</organism>
<keyword evidence="3 8" id="KW-0489">Methyltransferase</keyword>
<feature type="domain" description="Type II methyltransferase M.TaqI-like" evidence="7">
    <location>
        <begin position="103"/>
        <end position="195"/>
    </location>
</feature>
<dbReference type="EMBL" id="AP018786">
    <property type="protein sequence ID" value="BBF23452.1"/>
    <property type="molecule type" value="Genomic_DNA"/>
</dbReference>
<comment type="similarity">
    <text evidence="1">Belongs to the N(4)/N(6)-methyltransferase family.</text>
</comment>
<evidence type="ECO:0000313" key="8">
    <source>
        <dbReference type="EMBL" id="BBF23452.1"/>
    </source>
</evidence>
<gene>
    <name evidence="8" type="ORF">SUTMEG_13430</name>
</gene>